<evidence type="ECO:0000313" key="3">
    <source>
        <dbReference type="Proteomes" id="UP000292627"/>
    </source>
</evidence>
<proteinExistence type="predicted"/>
<accession>A0A4Q8LHN3</accession>
<dbReference type="Proteomes" id="UP000292627">
    <property type="component" value="Unassembled WGS sequence"/>
</dbReference>
<dbReference type="OrthoDB" id="10009376at2"/>
<reference evidence="2 3" key="1">
    <citation type="submission" date="2019-02" db="EMBL/GenBank/DDBJ databases">
        <title>WGS of Pseudoxanthomonas species novum from clinical isolates.</title>
        <authorList>
            <person name="Bernier A.-M."/>
            <person name="Bernard K."/>
            <person name="Vachon A."/>
        </authorList>
    </citation>
    <scope>NUCLEOTIDE SEQUENCE [LARGE SCALE GENOMIC DNA]</scope>
    <source>
        <strain evidence="2 3">NML171200</strain>
    </source>
</reference>
<dbReference type="EMBL" id="SHMC01000001">
    <property type="protein sequence ID" value="TAA28618.1"/>
    <property type="molecule type" value="Genomic_DNA"/>
</dbReference>
<organism evidence="2 3">
    <name type="scientific">Pseudoxanthomonas winnipegensis</name>
    <dbReference type="NCBI Taxonomy" id="2480810"/>
    <lineage>
        <taxon>Bacteria</taxon>
        <taxon>Pseudomonadati</taxon>
        <taxon>Pseudomonadota</taxon>
        <taxon>Gammaproteobacteria</taxon>
        <taxon>Lysobacterales</taxon>
        <taxon>Lysobacteraceae</taxon>
        <taxon>Pseudoxanthomonas</taxon>
    </lineage>
</organism>
<feature type="region of interest" description="Disordered" evidence="1">
    <location>
        <begin position="31"/>
        <end position="55"/>
    </location>
</feature>
<dbReference type="AlphaFoldDB" id="A0A4Q8LHN3"/>
<evidence type="ECO:0000256" key="1">
    <source>
        <dbReference type="SAM" id="MobiDB-lite"/>
    </source>
</evidence>
<gene>
    <name evidence="2" type="ORF">EA660_03295</name>
</gene>
<sequence>MSFLARQELCRGVSKGRRGFWSRESGIGNRESGFGIRDSGFGQRRLRPQGLPPPLRSRGGLGRGWLLLLLLLLHQRKSDAFPALPFAARKGGGGSVALGAWTANAGTSIRGIDLPPLGPGPSPLK</sequence>
<protein>
    <submittedName>
        <fullName evidence="2">Uncharacterized protein</fullName>
    </submittedName>
</protein>
<name>A0A4Q8LHN3_9GAMM</name>
<comment type="caution">
    <text evidence="2">The sequence shown here is derived from an EMBL/GenBank/DDBJ whole genome shotgun (WGS) entry which is preliminary data.</text>
</comment>
<evidence type="ECO:0000313" key="2">
    <source>
        <dbReference type="EMBL" id="TAA28618.1"/>
    </source>
</evidence>